<dbReference type="PATRIC" id="fig|1053201.3.peg.3119"/>
<evidence type="ECO:0000256" key="1">
    <source>
        <dbReference type="ARBA" id="ARBA00022679"/>
    </source>
</evidence>
<evidence type="ECO:0000313" key="4">
    <source>
        <dbReference type="Proteomes" id="UP000004136"/>
    </source>
</evidence>
<dbReference type="RefSeq" id="WP_002137659.1">
    <property type="nucleotide sequence ID" value="NZ_JH804672.1"/>
</dbReference>
<keyword evidence="2" id="KW-0677">Repeat</keyword>
<dbReference type="Proteomes" id="UP000004136">
    <property type="component" value="Unassembled WGS sequence"/>
</dbReference>
<proteinExistence type="predicted"/>
<dbReference type="GO" id="GO:0016740">
    <property type="term" value="F:transferase activity"/>
    <property type="evidence" value="ECO:0007669"/>
    <property type="project" value="UniProtKB-KW"/>
</dbReference>
<dbReference type="InterPro" id="IPR011004">
    <property type="entry name" value="Trimer_LpxA-like_sf"/>
</dbReference>
<dbReference type="Gene3D" id="2.160.10.10">
    <property type="entry name" value="Hexapeptide repeat proteins"/>
    <property type="match status" value="1"/>
</dbReference>
<dbReference type="AlphaFoldDB" id="J9BW87"/>
<evidence type="ECO:0000256" key="2">
    <source>
        <dbReference type="ARBA" id="ARBA00022737"/>
    </source>
</evidence>
<dbReference type="InterPro" id="IPR018357">
    <property type="entry name" value="Hexapep_transf_CS"/>
</dbReference>
<name>J9BW87_BACCE</name>
<dbReference type="PROSITE" id="PS00101">
    <property type="entry name" value="HEXAPEP_TRANSFERASES"/>
    <property type="match status" value="1"/>
</dbReference>
<evidence type="ECO:0000313" key="3">
    <source>
        <dbReference type="EMBL" id="EJV82989.1"/>
    </source>
</evidence>
<reference evidence="3 4" key="1">
    <citation type="submission" date="2012-04" db="EMBL/GenBank/DDBJ databases">
        <title>The Genome Sequence of Bacillus cereus HuA2-1.</title>
        <authorList>
            <consortium name="The Broad Institute Genome Sequencing Platform"/>
            <consortium name="The Broad Institute Genome Sequencing Center for Infectious Disease"/>
            <person name="Feldgarden M."/>
            <person name="Van der Auwera G.A."/>
            <person name="Mahillon J."/>
            <person name="Duprez V."/>
            <person name="Timmery S."/>
            <person name="Mattelet C."/>
            <person name="Dierick K."/>
            <person name="Sun M."/>
            <person name="Yu Z."/>
            <person name="Zhu L."/>
            <person name="Hu X."/>
            <person name="Shank E.B."/>
            <person name="Swiecicka I."/>
            <person name="Hansen B.M."/>
            <person name="Andrup L."/>
            <person name="Young S.K."/>
            <person name="Zeng Q."/>
            <person name="Gargeya S."/>
            <person name="Fitzgerald M."/>
            <person name="Haas B."/>
            <person name="Abouelleil A."/>
            <person name="Alvarado L."/>
            <person name="Arachchi H.M."/>
            <person name="Berlin A."/>
            <person name="Chapman S.B."/>
            <person name="Goldberg J."/>
            <person name="Griggs A."/>
            <person name="Gujja S."/>
            <person name="Hansen M."/>
            <person name="Howarth C."/>
            <person name="Imamovic A."/>
            <person name="Larimer J."/>
            <person name="McCowen C."/>
            <person name="Montmayeur A."/>
            <person name="Murphy C."/>
            <person name="Neiman D."/>
            <person name="Pearson M."/>
            <person name="Priest M."/>
            <person name="Roberts A."/>
            <person name="Saif S."/>
            <person name="Shea T."/>
            <person name="Sisk P."/>
            <person name="Sykes S."/>
            <person name="Wortman J."/>
            <person name="Nusbaum C."/>
            <person name="Birren B."/>
        </authorList>
    </citation>
    <scope>NUCLEOTIDE SEQUENCE [LARGE SCALE GENOMIC DNA]</scope>
    <source>
        <strain evidence="3 4">HuA2-1</strain>
    </source>
</reference>
<organism evidence="3 4">
    <name type="scientific">Bacillus cereus HuA2-1</name>
    <dbReference type="NCBI Taxonomy" id="1053201"/>
    <lineage>
        <taxon>Bacteria</taxon>
        <taxon>Bacillati</taxon>
        <taxon>Bacillota</taxon>
        <taxon>Bacilli</taxon>
        <taxon>Bacillales</taxon>
        <taxon>Bacillaceae</taxon>
        <taxon>Bacillus</taxon>
        <taxon>Bacillus cereus group</taxon>
    </lineage>
</organism>
<dbReference type="PANTHER" id="PTHR43360">
    <property type="entry name" value="CARBON DIOXIDE CONCENTRATING MECHANISM PROTEIN CCMM"/>
    <property type="match status" value="1"/>
</dbReference>
<dbReference type="PANTHER" id="PTHR43360:SF1">
    <property type="entry name" value="CARBOXYSOME ASSEMBLY PROTEIN CCMM"/>
    <property type="match status" value="1"/>
</dbReference>
<dbReference type="SUPFAM" id="SSF51161">
    <property type="entry name" value="Trimeric LpxA-like enzymes"/>
    <property type="match status" value="1"/>
</dbReference>
<dbReference type="InterPro" id="IPR052265">
    <property type="entry name" value="Gamma-CA"/>
</dbReference>
<keyword evidence="1" id="KW-0808">Transferase</keyword>
<accession>J9BW87</accession>
<evidence type="ECO:0008006" key="5">
    <source>
        <dbReference type="Google" id="ProtNLM"/>
    </source>
</evidence>
<dbReference type="OrthoDB" id="9803036at2"/>
<protein>
    <recommendedName>
        <fullName evidence="5">Carbonate dehydratase</fullName>
    </recommendedName>
</protein>
<dbReference type="HOGENOM" id="CLU_064827_3_0_9"/>
<comment type="caution">
    <text evidence="3">The sequence shown here is derived from an EMBL/GenBank/DDBJ whole genome shotgun (WGS) entry which is preliminary data.</text>
</comment>
<dbReference type="EMBL" id="AHDV01000022">
    <property type="protein sequence ID" value="EJV82989.1"/>
    <property type="molecule type" value="Genomic_DNA"/>
</dbReference>
<sequence>MTKRNCGSHNKSFAPFISPNPITSFNPIQRYPKIDRTAFISPFSSVIGDVRIKDNVYVAPNVSVRADEGTPFYISSNTNLQDGVILHGLLNKFVSVDDKEYSIYIGKKVSVAHGALIHGPCYIGNKVFVGFKAIVYNAIIGEGTVISYNAVVTNGVRVSANRFVPPGANIDTQEKANALIRVPKDEEEFAREVQRVNQEFPASYNLLFGSHRCSCGMPYNH</sequence>
<gene>
    <name evidence="3" type="ORF">IG3_03047</name>
</gene>